<gene>
    <name evidence="1" type="ORF">B0H17DRAFT_966066</name>
</gene>
<dbReference type="Gene3D" id="3.60.130.30">
    <property type="match status" value="1"/>
</dbReference>
<dbReference type="AlphaFoldDB" id="A0AAD7BA85"/>
<dbReference type="EMBL" id="JARKIE010000862">
    <property type="protein sequence ID" value="KAJ7614584.1"/>
    <property type="molecule type" value="Genomic_DNA"/>
</dbReference>
<organism evidence="1 2">
    <name type="scientific">Mycena rosella</name>
    <name type="common">Pink bonnet</name>
    <name type="synonym">Agaricus rosellus</name>
    <dbReference type="NCBI Taxonomy" id="1033263"/>
    <lineage>
        <taxon>Eukaryota</taxon>
        <taxon>Fungi</taxon>
        <taxon>Dikarya</taxon>
        <taxon>Basidiomycota</taxon>
        <taxon>Agaricomycotina</taxon>
        <taxon>Agaricomycetes</taxon>
        <taxon>Agaricomycetidae</taxon>
        <taxon>Agaricales</taxon>
        <taxon>Marasmiineae</taxon>
        <taxon>Mycenaceae</taxon>
        <taxon>Mycena</taxon>
    </lineage>
</organism>
<reference evidence="1" key="1">
    <citation type="submission" date="2023-03" db="EMBL/GenBank/DDBJ databases">
        <title>Massive genome expansion in bonnet fungi (Mycena s.s.) driven by repeated elements and novel gene families across ecological guilds.</title>
        <authorList>
            <consortium name="Lawrence Berkeley National Laboratory"/>
            <person name="Harder C.B."/>
            <person name="Miyauchi S."/>
            <person name="Viragh M."/>
            <person name="Kuo A."/>
            <person name="Thoen E."/>
            <person name="Andreopoulos B."/>
            <person name="Lu D."/>
            <person name="Skrede I."/>
            <person name="Drula E."/>
            <person name="Henrissat B."/>
            <person name="Morin E."/>
            <person name="Kohler A."/>
            <person name="Barry K."/>
            <person name="LaButti K."/>
            <person name="Morin E."/>
            <person name="Salamov A."/>
            <person name="Lipzen A."/>
            <person name="Mereny Z."/>
            <person name="Hegedus B."/>
            <person name="Baldrian P."/>
            <person name="Stursova M."/>
            <person name="Weitz H."/>
            <person name="Taylor A."/>
            <person name="Grigoriev I.V."/>
            <person name="Nagy L.G."/>
            <person name="Martin F."/>
            <person name="Kauserud H."/>
        </authorList>
    </citation>
    <scope>NUCLEOTIDE SEQUENCE</scope>
    <source>
        <strain evidence="1">CBHHK067</strain>
    </source>
</reference>
<comment type="caution">
    <text evidence="1">The sequence shown here is derived from an EMBL/GenBank/DDBJ whole genome shotgun (WGS) entry which is preliminary data.</text>
</comment>
<evidence type="ECO:0000313" key="2">
    <source>
        <dbReference type="Proteomes" id="UP001221757"/>
    </source>
</evidence>
<name>A0AAD7BA85_MYCRO</name>
<accession>A0AAD7BA85</accession>
<evidence type="ECO:0000313" key="1">
    <source>
        <dbReference type="EMBL" id="KAJ7614584.1"/>
    </source>
</evidence>
<keyword evidence="2" id="KW-1185">Reference proteome</keyword>
<proteinExistence type="predicted"/>
<sequence>MRVVSPKFRVCFVVAYSCSAVFALWAPRVYRHYHERDTKLCQHYPHLPCNFPKSVFSCAAFNFGPDVWTFRHRDGTNVAFGWCAVQVLRRFDPTKGGHLVLWDLKLVIEFPAGATILIPLATIAHSNIPVDVRNRQERASFMQYTPGTLLRFVDNRFRTEANYASEDPEGYAKKCQDKSSRWETGLGMLSTADELFEPQ</sequence>
<protein>
    <submittedName>
        <fullName evidence="1">Uncharacterized protein</fullName>
    </submittedName>
</protein>
<dbReference type="Proteomes" id="UP001221757">
    <property type="component" value="Unassembled WGS sequence"/>
</dbReference>